<keyword evidence="1" id="KW-0808">Transferase</keyword>
<sequence length="685" mass="79689">MKINSRLLKIVNFLYHNNPTNIKEIARSLDISERAVRYEIDNFNFILEMNNVPGVQKLPMGTLKIDKNFFNTKYVPLLKDIVKETKENRSSFIKFLFLAENSINISQTAKKLGISRATVKNDLLGLEDEFRMNNVILEGQNIISSEKNTRDYLLKCFSKDINALYYFVPEKNELIYSYLSERISTLYIDAVKEFIQQIINIFKNTDNAFYEFIFAYIIITILRVKENRSLCDIKNENFLENIEEYHIITEQAESLESSLGIRFSKVEKLQLTDYILGFVSYSYNTSVLENWIEIEIFVKDLIALVNEDIDYNILHDEQLAEGLLNHMKPLIYRLKNNFSINSDIHIKAVEEHFNIFYLVKKSLSKFNSIICKEISDSEIALLTLHFLASIERNKNKSGNYNKNILLVCYGGYGTSMLVKDNLEQNYHVKIESVISYFQLSNYDLSDIDYIISTVKLKNRLLYPEKPKIIEITPFFSIEDQKTLEENYIFKKKNNEIRVSVNEIVTIVKKYATIHNPESLNHELVKIFNKETLYPAKENKFMDYISPDKIQYTESVKDWKESIFLAGSDLLQSGYINNSYIEEIINVTETFGAYFVLGNKIAIPHGQLAKNVYKNGINILYIKKPVTFPNNKKVSLIFFMAALEKNAHLNSLASILGLAKNKNFLLSLEKINNNIELFNLIEQYSE</sequence>
<name>D1APJ4_SEBTE</name>
<feature type="domain" description="PTS EIIA type-2" evidence="3">
    <location>
        <begin position="542"/>
        <end position="683"/>
    </location>
</feature>
<reference evidence="6 7" key="2">
    <citation type="journal article" date="2010" name="Stand. Genomic Sci.">
        <title>Complete genome sequence of Sebaldella termitidis type strain (NCTC 11300).</title>
        <authorList>
            <person name="Harmon-Smith M."/>
            <person name="Celia L."/>
            <person name="Chertkov O."/>
            <person name="Lapidus A."/>
            <person name="Copeland A."/>
            <person name="Glavina Del Rio T."/>
            <person name="Nolan M."/>
            <person name="Lucas S."/>
            <person name="Tice H."/>
            <person name="Cheng J.F."/>
            <person name="Han C."/>
            <person name="Detter J.C."/>
            <person name="Bruce D."/>
            <person name="Goodwin L."/>
            <person name="Pitluck S."/>
            <person name="Pati A."/>
            <person name="Liolios K."/>
            <person name="Ivanova N."/>
            <person name="Mavromatis K."/>
            <person name="Mikhailova N."/>
            <person name="Chen A."/>
            <person name="Palaniappan K."/>
            <person name="Land M."/>
            <person name="Hauser L."/>
            <person name="Chang Y.J."/>
            <person name="Jeffries C.D."/>
            <person name="Brettin T."/>
            <person name="Goker M."/>
            <person name="Beck B."/>
            <person name="Bristow J."/>
            <person name="Eisen J.A."/>
            <person name="Markowitz V."/>
            <person name="Hugenholtz P."/>
            <person name="Kyrpides N.C."/>
            <person name="Klenk H.P."/>
            <person name="Chen F."/>
        </authorList>
    </citation>
    <scope>NUCLEOTIDE SEQUENCE [LARGE SCALE GENOMIC DNA]</scope>
    <source>
        <strain evidence="7">ATCC 33386 / NCTC 11300</strain>
    </source>
</reference>
<dbReference type="EMBL" id="CP001739">
    <property type="protein sequence ID" value="ACZ10028.1"/>
    <property type="molecule type" value="Genomic_DNA"/>
</dbReference>
<dbReference type="AlphaFoldDB" id="D1APJ4"/>
<dbReference type="GO" id="GO:0008982">
    <property type="term" value="F:protein-N(PI)-phosphohistidine-sugar phosphotransferase activity"/>
    <property type="evidence" value="ECO:0007669"/>
    <property type="project" value="InterPro"/>
</dbReference>
<keyword evidence="7" id="KW-1185">Reference proteome</keyword>
<dbReference type="GO" id="GO:0009401">
    <property type="term" value="P:phosphoenolpyruvate-dependent sugar phosphotransferase system"/>
    <property type="evidence" value="ECO:0007669"/>
    <property type="project" value="InterPro"/>
</dbReference>
<dbReference type="InterPro" id="IPR036095">
    <property type="entry name" value="PTS_EIIB-like_sf"/>
</dbReference>
<dbReference type="Proteomes" id="UP000000845">
    <property type="component" value="Chromosome"/>
</dbReference>
<evidence type="ECO:0000259" key="3">
    <source>
        <dbReference type="PROSITE" id="PS51094"/>
    </source>
</evidence>
<dbReference type="PROSITE" id="PS51094">
    <property type="entry name" value="PTS_EIIA_TYPE_2"/>
    <property type="match status" value="1"/>
</dbReference>
<dbReference type="Pfam" id="PF00874">
    <property type="entry name" value="PRD"/>
    <property type="match status" value="1"/>
</dbReference>
<dbReference type="InterPro" id="IPR036634">
    <property type="entry name" value="PRD_sf"/>
</dbReference>
<dbReference type="Pfam" id="PF02302">
    <property type="entry name" value="PTS_IIB"/>
    <property type="match status" value="1"/>
</dbReference>
<dbReference type="Gene3D" id="3.40.930.10">
    <property type="entry name" value="Mannitol-specific EII, Chain A"/>
    <property type="match status" value="1"/>
</dbReference>
<evidence type="ECO:0000313" key="6">
    <source>
        <dbReference type="EMBL" id="ACZ10028.1"/>
    </source>
</evidence>
<dbReference type="Gene3D" id="3.40.50.2300">
    <property type="match status" value="1"/>
</dbReference>
<dbReference type="PROSITE" id="PS51099">
    <property type="entry name" value="PTS_EIIB_TYPE_2"/>
    <property type="match status" value="1"/>
</dbReference>
<dbReference type="InterPro" id="IPR013011">
    <property type="entry name" value="PTS_EIIB_2"/>
</dbReference>
<dbReference type="Gene3D" id="1.10.1790.10">
    <property type="entry name" value="PRD domain"/>
    <property type="match status" value="1"/>
</dbReference>
<evidence type="ECO:0000259" key="4">
    <source>
        <dbReference type="PROSITE" id="PS51099"/>
    </source>
</evidence>
<evidence type="ECO:0000313" key="7">
    <source>
        <dbReference type="Proteomes" id="UP000000845"/>
    </source>
</evidence>
<protein>
    <submittedName>
        <fullName evidence="6">Transcriptional antiterminator, BglG</fullName>
    </submittedName>
</protein>
<dbReference type="KEGG" id="str:Sterm_3187"/>
<evidence type="ECO:0000256" key="1">
    <source>
        <dbReference type="ARBA" id="ARBA00022679"/>
    </source>
</evidence>
<dbReference type="InterPro" id="IPR003501">
    <property type="entry name" value="PTS_EIIB_2/3"/>
</dbReference>
<dbReference type="InterPro" id="IPR050661">
    <property type="entry name" value="BglG_antiterminators"/>
</dbReference>
<dbReference type="PROSITE" id="PS51372">
    <property type="entry name" value="PRD_2"/>
    <property type="match status" value="2"/>
</dbReference>
<dbReference type="RefSeq" id="WP_012862610.1">
    <property type="nucleotide sequence ID" value="NC_013517.1"/>
</dbReference>
<dbReference type="STRING" id="526218.Sterm_3187"/>
<dbReference type="eggNOG" id="COG1762">
    <property type="taxonomic scope" value="Bacteria"/>
</dbReference>
<dbReference type="SUPFAM" id="SSF55804">
    <property type="entry name" value="Phoshotransferase/anion transport protein"/>
    <property type="match status" value="1"/>
</dbReference>
<evidence type="ECO:0000259" key="5">
    <source>
        <dbReference type="PROSITE" id="PS51372"/>
    </source>
</evidence>
<dbReference type="PANTHER" id="PTHR30185:SF12">
    <property type="entry name" value="TRANSCRIPTIONAL REGULATOR MANR"/>
    <property type="match status" value="1"/>
</dbReference>
<reference evidence="7" key="1">
    <citation type="submission" date="2009-09" db="EMBL/GenBank/DDBJ databases">
        <title>The complete chromosome of Sebaldella termitidis ATCC 33386.</title>
        <authorList>
            <consortium name="US DOE Joint Genome Institute (JGI-PGF)"/>
            <person name="Lucas S."/>
            <person name="Copeland A."/>
            <person name="Lapidus A."/>
            <person name="Glavina del Rio T."/>
            <person name="Dalin E."/>
            <person name="Tice H."/>
            <person name="Bruce D."/>
            <person name="Goodwin L."/>
            <person name="Pitluck S."/>
            <person name="Kyrpides N."/>
            <person name="Mavromatis K."/>
            <person name="Ivanova N."/>
            <person name="Mikhailova N."/>
            <person name="Sims D."/>
            <person name="Meincke L."/>
            <person name="Brettin T."/>
            <person name="Detter J.C."/>
            <person name="Han C."/>
            <person name="Larimer F."/>
            <person name="Land M."/>
            <person name="Hauser L."/>
            <person name="Markowitz V."/>
            <person name="Cheng J.F."/>
            <person name="Hugenholtz P."/>
            <person name="Woyke T."/>
            <person name="Wu D."/>
            <person name="Eisen J.A."/>
        </authorList>
    </citation>
    <scope>NUCLEOTIDE SEQUENCE [LARGE SCALE GENOMIC DNA]</scope>
    <source>
        <strain evidence="7">ATCC 33386 / NCTC 11300</strain>
    </source>
</reference>
<dbReference type="PANTHER" id="PTHR30185">
    <property type="entry name" value="CRYPTIC BETA-GLUCOSIDE BGL OPERON ANTITERMINATOR"/>
    <property type="match status" value="1"/>
</dbReference>
<gene>
    <name evidence="6" type="ordered locus">Sterm_3187</name>
</gene>
<dbReference type="CDD" id="cd05568">
    <property type="entry name" value="PTS_IIB_bgl_like"/>
    <property type="match status" value="1"/>
</dbReference>
<evidence type="ECO:0000256" key="2">
    <source>
        <dbReference type="ARBA" id="ARBA00022737"/>
    </source>
</evidence>
<dbReference type="InterPro" id="IPR011608">
    <property type="entry name" value="PRD"/>
</dbReference>
<dbReference type="GO" id="GO:0006355">
    <property type="term" value="P:regulation of DNA-templated transcription"/>
    <property type="evidence" value="ECO:0007669"/>
    <property type="project" value="InterPro"/>
</dbReference>
<dbReference type="InterPro" id="IPR016152">
    <property type="entry name" value="PTrfase/Anion_transptr"/>
</dbReference>
<feature type="domain" description="PRD" evidence="5">
    <location>
        <begin position="182"/>
        <end position="285"/>
    </location>
</feature>
<proteinExistence type="predicted"/>
<organism evidence="6 7">
    <name type="scientific">Sebaldella termitidis (strain ATCC 33386 / NCTC 11300)</name>
    <dbReference type="NCBI Taxonomy" id="526218"/>
    <lineage>
        <taxon>Bacteria</taxon>
        <taxon>Fusobacteriati</taxon>
        <taxon>Fusobacteriota</taxon>
        <taxon>Fusobacteriia</taxon>
        <taxon>Fusobacteriales</taxon>
        <taxon>Leptotrichiaceae</taxon>
        <taxon>Sebaldella</taxon>
    </lineage>
</organism>
<dbReference type="InterPro" id="IPR002178">
    <property type="entry name" value="PTS_EIIA_type-2_dom"/>
</dbReference>
<dbReference type="eggNOG" id="COG3711">
    <property type="taxonomic scope" value="Bacteria"/>
</dbReference>
<dbReference type="HOGENOM" id="CLU_013442_1_1_0"/>
<keyword evidence="2" id="KW-0677">Repeat</keyword>
<accession>D1APJ4</accession>
<dbReference type="SUPFAM" id="SSF52794">
    <property type="entry name" value="PTS system IIB component-like"/>
    <property type="match status" value="1"/>
</dbReference>
<dbReference type="Pfam" id="PF00359">
    <property type="entry name" value="PTS_EIIA_2"/>
    <property type="match status" value="1"/>
</dbReference>
<feature type="domain" description="PRD" evidence="5">
    <location>
        <begin position="289"/>
        <end position="396"/>
    </location>
</feature>
<feature type="domain" description="PTS EIIB type-2" evidence="4">
    <location>
        <begin position="402"/>
        <end position="495"/>
    </location>
</feature>
<dbReference type="SUPFAM" id="SSF63520">
    <property type="entry name" value="PTS-regulatory domain, PRD"/>
    <property type="match status" value="2"/>
</dbReference>